<dbReference type="GO" id="GO:0009881">
    <property type="term" value="F:photoreceptor activity"/>
    <property type="evidence" value="ECO:0007669"/>
    <property type="project" value="UniProtKB-KW"/>
</dbReference>
<dbReference type="Pfam" id="PF13426">
    <property type="entry name" value="PAS_9"/>
    <property type="match status" value="1"/>
</dbReference>
<dbReference type="PANTHER" id="PTHR47429:SF8">
    <property type="entry name" value="PHOTOTROPIN-1-LIKE"/>
    <property type="match status" value="1"/>
</dbReference>
<evidence type="ECO:0000256" key="5">
    <source>
        <dbReference type="ARBA" id="ARBA00022991"/>
    </source>
</evidence>
<evidence type="ECO:0000256" key="1">
    <source>
        <dbReference type="ARBA" id="ARBA00022543"/>
    </source>
</evidence>
<evidence type="ECO:0000256" key="2">
    <source>
        <dbReference type="ARBA" id="ARBA00022606"/>
    </source>
</evidence>
<keyword evidence="6" id="KW-0675">Receptor</keyword>
<keyword evidence="9" id="KW-1185">Reference proteome</keyword>
<evidence type="ECO:0000313" key="8">
    <source>
        <dbReference type="EMBL" id="OTG30295.1"/>
    </source>
</evidence>
<dbReference type="EMBL" id="CM007892">
    <property type="protein sequence ID" value="OTG30295.1"/>
    <property type="molecule type" value="Genomic_DNA"/>
</dbReference>
<name>A0A251V3V7_HELAN</name>
<evidence type="ECO:0000259" key="7">
    <source>
        <dbReference type="PROSITE" id="PS50112"/>
    </source>
</evidence>
<dbReference type="PROSITE" id="PS50112">
    <property type="entry name" value="PAS"/>
    <property type="match status" value="1"/>
</dbReference>
<organism evidence="8 9">
    <name type="scientific">Helianthus annuus</name>
    <name type="common">Common sunflower</name>
    <dbReference type="NCBI Taxonomy" id="4232"/>
    <lineage>
        <taxon>Eukaryota</taxon>
        <taxon>Viridiplantae</taxon>
        <taxon>Streptophyta</taxon>
        <taxon>Embryophyta</taxon>
        <taxon>Tracheophyta</taxon>
        <taxon>Spermatophyta</taxon>
        <taxon>Magnoliopsida</taxon>
        <taxon>eudicotyledons</taxon>
        <taxon>Gunneridae</taxon>
        <taxon>Pentapetalae</taxon>
        <taxon>asterids</taxon>
        <taxon>campanulids</taxon>
        <taxon>Asterales</taxon>
        <taxon>Asteraceae</taxon>
        <taxon>Asteroideae</taxon>
        <taxon>Heliantheae alliance</taxon>
        <taxon>Heliantheae</taxon>
        <taxon>Helianthus</taxon>
    </lineage>
</organism>
<keyword evidence="5" id="KW-0157">Chromophore</keyword>
<evidence type="ECO:0000256" key="3">
    <source>
        <dbReference type="ARBA" id="ARBA00022630"/>
    </source>
</evidence>
<keyword evidence="4" id="KW-0288">FMN</keyword>
<dbReference type="Gene3D" id="3.30.450.20">
    <property type="entry name" value="PAS domain"/>
    <property type="match status" value="1"/>
</dbReference>
<dbReference type="InParanoid" id="A0A251V3V7"/>
<sequence>MYASSGFLAMTGYFSKEVIGRNCRFLHGKDTDQKEVDKIRHAVITDTSYCVRLYNYKKDGTPFGIYSPSVLSKMIMERPSSSLGIFFHSITRCVLISYAVVKPCLVPVTHYPLGLPFSWCSGEVVLLEWCLIHKLRFHDMSMR</sequence>
<dbReference type="InterPro" id="IPR035965">
    <property type="entry name" value="PAS-like_dom_sf"/>
</dbReference>
<dbReference type="InterPro" id="IPR000014">
    <property type="entry name" value="PAS"/>
</dbReference>
<reference evidence="9" key="1">
    <citation type="journal article" date="2017" name="Nature">
        <title>The sunflower genome provides insights into oil metabolism, flowering and Asterid evolution.</title>
        <authorList>
            <person name="Badouin H."/>
            <person name="Gouzy J."/>
            <person name="Grassa C.J."/>
            <person name="Murat F."/>
            <person name="Staton S.E."/>
            <person name="Cottret L."/>
            <person name="Lelandais-Briere C."/>
            <person name="Owens G.L."/>
            <person name="Carrere S."/>
            <person name="Mayjonade B."/>
            <person name="Legrand L."/>
            <person name="Gill N."/>
            <person name="Kane N.C."/>
            <person name="Bowers J.E."/>
            <person name="Hubner S."/>
            <person name="Bellec A."/>
            <person name="Berard A."/>
            <person name="Berges H."/>
            <person name="Blanchet N."/>
            <person name="Boniface M.C."/>
            <person name="Brunel D."/>
            <person name="Catrice O."/>
            <person name="Chaidir N."/>
            <person name="Claudel C."/>
            <person name="Donnadieu C."/>
            <person name="Faraut T."/>
            <person name="Fievet G."/>
            <person name="Helmstetter N."/>
            <person name="King M."/>
            <person name="Knapp S.J."/>
            <person name="Lai Z."/>
            <person name="Le Paslier M.C."/>
            <person name="Lippi Y."/>
            <person name="Lorenzon L."/>
            <person name="Mandel J.R."/>
            <person name="Marage G."/>
            <person name="Marchand G."/>
            <person name="Marquand E."/>
            <person name="Bret-Mestries E."/>
            <person name="Morien E."/>
            <person name="Nambeesan S."/>
            <person name="Nguyen T."/>
            <person name="Pegot-Espagnet P."/>
            <person name="Pouilly N."/>
            <person name="Raftis F."/>
            <person name="Sallet E."/>
            <person name="Schiex T."/>
            <person name="Thomas J."/>
            <person name="Vandecasteele C."/>
            <person name="Vares D."/>
            <person name="Vear F."/>
            <person name="Vautrin S."/>
            <person name="Crespi M."/>
            <person name="Mangin B."/>
            <person name="Burke J.M."/>
            <person name="Salse J."/>
            <person name="Munos S."/>
            <person name="Vincourt P."/>
            <person name="Rieseberg L.H."/>
            <person name="Langlade N.B."/>
        </authorList>
    </citation>
    <scope>NUCLEOTIDE SEQUENCE [LARGE SCALE GENOMIC DNA]</scope>
    <source>
        <strain evidence="9">cv. SF193</strain>
    </source>
</reference>
<feature type="domain" description="PAS" evidence="7">
    <location>
        <begin position="1"/>
        <end position="30"/>
    </location>
</feature>
<dbReference type="Proteomes" id="UP000215914">
    <property type="component" value="Chromosome 3"/>
</dbReference>
<accession>A0A251V3V7</accession>
<gene>
    <name evidence="8" type="ORF">HannXRQ_Chr03g0062911</name>
</gene>
<dbReference type="PANTHER" id="PTHR47429">
    <property type="entry name" value="PROTEIN TWIN LOV 1"/>
    <property type="match status" value="1"/>
</dbReference>
<protein>
    <submittedName>
        <fullName evidence="8">Putative PAS domain-containing protein</fullName>
    </submittedName>
</protein>
<dbReference type="AlphaFoldDB" id="A0A251V3V7"/>
<keyword evidence="3" id="KW-0285">Flavoprotein</keyword>
<evidence type="ECO:0000256" key="6">
    <source>
        <dbReference type="ARBA" id="ARBA00023170"/>
    </source>
</evidence>
<evidence type="ECO:0000256" key="4">
    <source>
        <dbReference type="ARBA" id="ARBA00022643"/>
    </source>
</evidence>
<keyword evidence="1" id="KW-0600">Photoreceptor protein</keyword>
<keyword evidence="2" id="KW-0716">Sensory transduction</keyword>
<dbReference type="STRING" id="4232.A0A251V3V7"/>
<evidence type="ECO:0000313" key="9">
    <source>
        <dbReference type="Proteomes" id="UP000215914"/>
    </source>
</evidence>
<dbReference type="SUPFAM" id="SSF55785">
    <property type="entry name" value="PYP-like sensor domain (PAS domain)"/>
    <property type="match status" value="1"/>
</dbReference>
<proteinExistence type="predicted"/>